<evidence type="ECO:0000256" key="1">
    <source>
        <dbReference type="ARBA" id="ARBA00000677"/>
    </source>
</evidence>
<dbReference type="NCBIfam" id="TIGR02227">
    <property type="entry name" value="sigpep_I_bact"/>
    <property type="match status" value="1"/>
</dbReference>
<dbReference type="Proteomes" id="UP000029995">
    <property type="component" value="Unassembled WGS sequence"/>
</dbReference>
<dbReference type="InterPro" id="IPR019533">
    <property type="entry name" value="Peptidase_S26"/>
</dbReference>
<evidence type="ECO:0000313" key="12">
    <source>
        <dbReference type="Proteomes" id="UP000029995"/>
    </source>
</evidence>
<evidence type="ECO:0000256" key="5">
    <source>
        <dbReference type="ARBA" id="ARBA00022670"/>
    </source>
</evidence>
<reference evidence="11 12" key="1">
    <citation type="submission" date="2014-01" db="EMBL/GenBank/DDBJ databases">
        <title>Genome sequence determination for a cystic fibrosis isolate, Inquilinus limosus.</title>
        <authorList>
            <person name="Pino M."/>
            <person name="Di Conza J."/>
            <person name="Gutkind G."/>
        </authorList>
    </citation>
    <scope>NUCLEOTIDE SEQUENCE [LARGE SCALE GENOMIC DNA]</scope>
    <source>
        <strain evidence="11 12">MP06</strain>
    </source>
</reference>
<feature type="domain" description="Peptidase S26" evidence="10">
    <location>
        <begin position="10"/>
        <end position="221"/>
    </location>
</feature>
<dbReference type="InterPro" id="IPR019758">
    <property type="entry name" value="Pept_S26A_signal_pept_1_CS"/>
</dbReference>
<dbReference type="Pfam" id="PF10502">
    <property type="entry name" value="Peptidase_S26"/>
    <property type="match status" value="1"/>
</dbReference>
<evidence type="ECO:0000259" key="10">
    <source>
        <dbReference type="Pfam" id="PF10502"/>
    </source>
</evidence>
<evidence type="ECO:0000256" key="3">
    <source>
        <dbReference type="ARBA" id="ARBA00013208"/>
    </source>
</evidence>
<evidence type="ECO:0000256" key="9">
    <source>
        <dbReference type="RuleBase" id="RU362042"/>
    </source>
</evidence>
<comment type="subcellular location">
    <subcellularLocation>
        <location evidence="9">Membrane</location>
        <topology evidence="9">Single-pass type II membrane protein</topology>
    </subcellularLocation>
</comment>
<dbReference type="InterPro" id="IPR036286">
    <property type="entry name" value="LexA/Signal_pep-like_sf"/>
</dbReference>
<dbReference type="Gene3D" id="2.10.109.10">
    <property type="entry name" value="Umud Fragment, subunit A"/>
    <property type="match status" value="1"/>
</dbReference>
<dbReference type="PROSITE" id="PS00761">
    <property type="entry name" value="SPASE_I_3"/>
    <property type="match status" value="1"/>
</dbReference>
<keyword evidence="5 8" id="KW-0645">Protease</keyword>
<keyword evidence="8" id="KW-1133">Transmembrane helix</keyword>
<evidence type="ECO:0000256" key="4">
    <source>
        <dbReference type="ARBA" id="ARBA00019232"/>
    </source>
</evidence>
<evidence type="ECO:0000256" key="7">
    <source>
        <dbReference type="PIRSR" id="PIRSR600223-1"/>
    </source>
</evidence>
<keyword evidence="8" id="KW-0472">Membrane</keyword>
<dbReference type="InterPro" id="IPR019756">
    <property type="entry name" value="Pept_S26A_signal_pept_1_Ser-AS"/>
</dbReference>
<evidence type="ECO:0000256" key="8">
    <source>
        <dbReference type="RuleBase" id="RU003993"/>
    </source>
</evidence>
<comment type="caution">
    <text evidence="11">The sequence shown here is derived from an EMBL/GenBank/DDBJ whole genome shotgun (WGS) entry which is preliminary data.</text>
</comment>
<organism evidence="11 12">
    <name type="scientific">Inquilinus limosus MP06</name>
    <dbReference type="NCBI Taxonomy" id="1398085"/>
    <lineage>
        <taxon>Bacteria</taxon>
        <taxon>Pseudomonadati</taxon>
        <taxon>Pseudomonadota</taxon>
        <taxon>Alphaproteobacteria</taxon>
        <taxon>Rhodospirillales</taxon>
        <taxon>Rhodospirillaceae</taxon>
        <taxon>Inquilinus</taxon>
    </lineage>
</organism>
<dbReference type="GO" id="GO:0004252">
    <property type="term" value="F:serine-type endopeptidase activity"/>
    <property type="evidence" value="ECO:0007669"/>
    <property type="project" value="InterPro"/>
</dbReference>
<keyword evidence="6 8" id="KW-0378">Hydrolase</keyword>
<dbReference type="GO" id="GO:0016020">
    <property type="term" value="C:membrane"/>
    <property type="evidence" value="ECO:0007669"/>
    <property type="project" value="UniProtKB-SubCell"/>
</dbReference>
<evidence type="ECO:0000256" key="2">
    <source>
        <dbReference type="ARBA" id="ARBA00009370"/>
    </source>
</evidence>
<feature type="transmembrane region" description="Helical" evidence="8">
    <location>
        <begin position="12"/>
        <end position="30"/>
    </location>
</feature>
<comment type="similarity">
    <text evidence="2 9">Belongs to the peptidase S26 family.</text>
</comment>
<dbReference type="InterPro" id="IPR000223">
    <property type="entry name" value="Pept_S26A_signal_pept_1"/>
</dbReference>
<dbReference type="SUPFAM" id="SSF51306">
    <property type="entry name" value="LexA/Signal peptidase"/>
    <property type="match status" value="1"/>
</dbReference>
<evidence type="ECO:0000313" key="11">
    <source>
        <dbReference type="EMBL" id="KGM35108.1"/>
    </source>
</evidence>
<dbReference type="PANTHER" id="PTHR43390">
    <property type="entry name" value="SIGNAL PEPTIDASE I"/>
    <property type="match status" value="1"/>
</dbReference>
<dbReference type="OrthoDB" id="9815782at2"/>
<dbReference type="EMBL" id="JANX01000048">
    <property type="protein sequence ID" value="KGM35108.1"/>
    <property type="molecule type" value="Genomic_DNA"/>
</dbReference>
<name>A0A0A0DB15_9PROT</name>
<keyword evidence="8" id="KW-0812">Transmembrane</keyword>
<dbReference type="PROSITE" id="PS00760">
    <property type="entry name" value="SPASE_I_2"/>
    <property type="match status" value="1"/>
</dbReference>
<gene>
    <name evidence="11" type="ORF">P409_06430</name>
</gene>
<proteinExistence type="inferred from homology"/>
<sequence length="248" mass="27874">MSKKKGGGWVETILTVVYAIAIAFGIRTVAFEPFNIPSGSMIPTLLVGDYLFVSKFSYGYSAQTIAFGLPLFDGRILGSPPARGDVAVFRLPKDTSVDYVKRVIGLPGDRVKVTAGRLYINGQMVERREIEPYAATTGFGQRIVLHQYIETLPGTEGNPPVEHRILEINDNQPYDDTPEYQVPAGHYFMMGDNRDNSLDSRADVGYVPVENFVGRAEFLWFSLDDASFWQVWKWPFALRFSRMFTGIH</sequence>
<dbReference type="PANTHER" id="PTHR43390:SF1">
    <property type="entry name" value="CHLOROPLAST PROCESSING PEPTIDASE"/>
    <property type="match status" value="1"/>
</dbReference>
<protein>
    <recommendedName>
        <fullName evidence="4 8">Signal peptidase I</fullName>
        <ecNumber evidence="3 8">3.4.21.89</ecNumber>
    </recommendedName>
</protein>
<dbReference type="CDD" id="cd06530">
    <property type="entry name" value="S26_SPase_I"/>
    <property type="match status" value="1"/>
</dbReference>
<dbReference type="PRINTS" id="PR00727">
    <property type="entry name" value="LEADERPTASE"/>
</dbReference>
<feature type="active site" evidence="7">
    <location>
        <position position="40"/>
    </location>
</feature>
<dbReference type="GO" id="GO:0006465">
    <property type="term" value="P:signal peptide processing"/>
    <property type="evidence" value="ECO:0007669"/>
    <property type="project" value="InterPro"/>
</dbReference>
<dbReference type="InterPro" id="IPR019757">
    <property type="entry name" value="Pept_S26A_signal_pept_1_Lys-AS"/>
</dbReference>
<dbReference type="GO" id="GO:0009003">
    <property type="term" value="F:signal peptidase activity"/>
    <property type="evidence" value="ECO:0007669"/>
    <property type="project" value="UniProtKB-EC"/>
</dbReference>
<evidence type="ECO:0000256" key="6">
    <source>
        <dbReference type="ARBA" id="ARBA00022801"/>
    </source>
</evidence>
<feature type="active site" evidence="7">
    <location>
        <position position="101"/>
    </location>
</feature>
<dbReference type="AlphaFoldDB" id="A0A0A0DB15"/>
<dbReference type="EC" id="3.4.21.89" evidence="3 8"/>
<comment type="catalytic activity">
    <reaction evidence="1 8">
        <text>Cleavage of hydrophobic, N-terminal signal or leader sequences from secreted and periplasmic proteins.</text>
        <dbReference type="EC" id="3.4.21.89"/>
    </reaction>
</comment>
<dbReference type="PROSITE" id="PS00501">
    <property type="entry name" value="SPASE_I_1"/>
    <property type="match status" value="1"/>
</dbReference>
<accession>A0A0A0DB15</accession>